<accession>A0A317VXA6</accession>
<dbReference type="VEuPathDB" id="FungiDB:BO70DRAFT_68971"/>
<reference evidence="2 3" key="1">
    <citation type="submission" date="2016-12" db="EMBL/GenBank/DDBJ databases">
        <title>The genomes of Aspergillus section Nigri reveals drivers in fungal speciation.</title>
        <authorList>
            <consortium name="DOE Joint Genome Institute"/>
            <person name="Vesth T.C."/>
            <person name="Nybo J."/>
            <person name="Theobald S."/>
            <person name="Brandl J."/>
            <person name="Frisvad J.C."/>
            <person name="Nielsen K.F."/>
            <person name="Lyhne E.K."/>
            <person name="Kogle M.E."/>
            <person name="Kuo A."/>
            <person name="Riley R."/>
            <person name="Clum A."/>
            <person name="Nolan M."/>
            <person name="Lipzen A."/>
            <person name="Salamov A."/>
            <person name="Henrissat B."/>
            <person name="Wiebenga A."/>
            <person name="De Vries R.P."/>
            <person name="Grigoriev I.V."/>
            <person name="Mortensen U.H."/>
            <person name="Andersen M.R."/>
            <person name="Baker S.E."/>
        </authorList>
    </citation>
    <scope>NUCLEOTIDE SEQUENCE [LARGE SCALE GENOMIC DNA]</scope>
    <source>
        <strain evidence="2 3">CBS 117.55</strain>
    </source>
</reference>
<evidence type="ECO:0000256" key="1">
    <source>
        <dbReference type="SAM" id="MobiDB-lite"/>
    </source>
</evidence>
<organism evidence="2 3">
    <name type="scientific">Aspergillus heteromorphus CBS 117.55</name>
    <dbReference type="NCBI Taxonomy" id="1448321"/>
    <lineage>
        <taxon>Eukaryota</taxon>
        <taxon>Fungi</taxon>
        <taxon>Dikarya</taxon>
        <taxon>Ascomycota</taxon>
        <taxon>Pezizomycotina</taxon>
        <taxon>Eurotiomycetes</taxon>
        <taxon>Eurotiomycetidae</taxon>
        <taxon>Eurotiales</taxon>
        <taxon>Aspergillaceae</taxon>
        <taxon>Aspergillus</taxon>
        <taxon>Aspergillus subgen. Circumdati</taxon>
    </lineage>
</organism>
<comment type="caution">
    <text evidence="2">The sequence shown here is derived from an EMBL/GenBank/DDBJ whole genome shotgun (WGS) entry which is preliminary data.</text>
</comment>
<evidence type="ECO:0000313" key="2">
    <source>
        <dbReference type="EMBL" id="PWY77538.1"/>
    </source>
</evidence>
<gene>
    <name evidence="2" type="ORF">BO70DRAFT_68971</name>
</gene>
<dbReference type="GeneID" id="37070884"/>
<keyword evidence="3" id="KW-1185">Reference proteome</keyword>
<feature type="compositionally biased region" description="Basic and acidic residues" evidence="1">
    <location>
        <begin position="30"/>
        <end position="45"/>
    </location>
</feature>
<dbReference type="RefSeq" id="XP_025398111.1">
    <property type="nucleotide sequence ID" value="XM_025548647.1"/>
</dbReference>
<name>A0A317VXA6_9EURO</name>
<feature type="region of interest" description="Disordered" evidence="1">
    <location>
        <begin position="106"/>
        <end position="143"/>
    </location>
</feature>
<proteinExistence type="predicted"/>
<evidence type="ECO:0000313" key="3">
    <source>
        <dbReference type="Proteomes" id="UP000247233"/>
    </source>
</evidence>
<dbReference type="EMBL" id="MSFL01000018">
    <property type="protein sequence ID" value="PWY77538.1"/>
    <property type="molecule type" value="Genomic_DNA"/>
</dbReference>
<dbReference type="AlphaFoldDB" id="A0A317VXA6"/>
<dbReference type="Proteomes" id="UP000247233">
    <property type="component" value="Unassembled WGS sequence"/>
</dbReference>
<sequence length="193" mass="21211">MNETHALPFDDSGSEALRLRGVMIDPQMEASRKDPGPARYDPGHERGLEAGSDALEIEMQRPGMHPAALCTRTAPRYCTSVLGTGMRRLSSESSSGIIWHVNPRNSDRRWDSDHLPQTPRSVMVGEPASGSSRGPEGSGLHFCDFSANTRPRTILHRATASLPSEQSGHDRLLLTIEIDRAQKLHLVCPTLPR</sequence>
<protein>
    <submittedName>
        <fullName evidence="2">Uncharacterized protein</fullName>
    </submittedName>
</protein>
<feature type="region of interest" description="Disordered" evidence="1">
    <location>
        <begin position="25"/>
        <end position="45"/>
    </location>
</feature>